<dbReference type="AlphaFoldDB" id="A0AAI8YZC8"/>
<gene>
    <name evidence="1" type="ORF">LECACI_7A004773</name>
</gene>
<evidence type="ECO:0000313" key="1">
    <source>
        <dbReference type="EMBL" id="CAK4021292.1"/>
    </source>
</evidence>
<sequence length="172" mass="20392">MPLRVFVTTFRTFPYKHWTLNVQHPTESGRFECFQIGGAAHKFSYDTRVVRNPETTRRWAESIELGQISEEQLERMRELAEKEAMNNEDKDWHCQRWTLALVKRLRDEGVIQPTEENMERLQGLYERYPSAWDWACLAYDFNRVLAINAFETARDYFMKSKDSPEEAVSADS</sequence>
<name>A0AAI8YZC8_9PEZI</name>
<proteinExistence type="predicted"/>
<dbReference type="EMBL" id="CAVMBE010000027">
    <property type="protein sequence ID" value="CAK4021292.1"/>
    <property type="molecule type" value="Genomic_DNA"/>
</dbReference>
<reference evidence="1" key="1">
    <citation type="submission" date="2023-11" db="EMBL/GenBank/DDBJ databases">
        <authorList>
            <person name="Alioto T."/>
            <person name="Alioto T."/>
            <person name="Gomez Garrido J."/>
        </authorList>
    </citation>
    <scope>NUCLEOTIDE SEQUENCE</scope>
</reference>
<accession>A0AAI8YZC8</accession>
<keyword evidence="2" id="KW-1185">Reference proteome</keyword>
<dbReference type="Pfam" id="PF20174">
    <property type="entry name" value="DUF6540"/>
    <property type="match status" value="1"/>
</dbReference>
<organism evidence="1 2">
    <name type="scientific">Lecanosticta acicola</name>
    <dbReference type="NCBI Taxonomy" id="111012"/>
    <lineage>
        <taxon>Eukaryota</taxon>
        <taxon>Fungi</taxon>
        <taxon>Dikarya</taxon>
        <taxon>Ascomycota</taxon>
        <taxon>Pezizomycotina</taxon>
        <taxon>Dothideomycetes</taxon>
        <taxon>Dothideomycetidae</taxon>
        <taxon>Mycosphaerellales</taxon>
        <taxon>Mycosphaerellaceae</taxon>
        <taxon>Lecanosticta</taxon>
    </lineage>
</organism>
<evidence type="ECO:0000313" key="2">
    <source>
        <dbReference type="Proteomes" id="UP001296104"/>
    </source>
</evidence>
<dbReference type="Proteomes" id="UP001296104">
    <property type="component" value="Unassembled WGS sequence"/>
</dbReference>
<protein>
    <submittedName>
        <fullName evidence="1">Uncharacterized protein</fullName>
    </submittedName>
</protein>
<comment type="caution">
    <text evidence="1">The sequence shown here is derived from an EMBL/GenBank/DDBJ whole genome shotgun (WGS) entry which is preliminary data.</text>
</comment>
<dbReference type="InterPro" id="IPR046670">
    <property type="entry name" value="DUF6540"/>
</dbReference>